<accession>A0A1G4QH83</accession>
<evidence type="ECO:0000313" key="2">
    <source>
        <dbReference type="EMBL" id="SCW44013.1"/>
    </source>
</evidence>
<protein>
    <submittedName>
        <fullName evidence="2">Cellulose biosynthesis protein BcsQ</fullName>
    </submittedName>
</protein>
<dbReference type="InterPro" id="IPR027417">
    <property type="entry name" value="P-loop_NTPase"/>
</dbReference>
<dbReference type="CDD" id="cd02042">
    <property type="entry name" value="ParAB_family"/>
    <property type="match status" value="1"/>
</dbReference>
<proteinExistence type="predicted"/>
<organism evidence="2 3">
    <name type="scientific">Borreliella japonica</name>
    <name type="common">Borrelia japonica</name>
    <dbReference type="NCBI Taxonomy" id="34095"/>
    <lineage>
        <taxon>Bacteria</taxon>
        <taxon>Pseudomonadati</taxon>
        <taxon>Spirochaetota</taxon>
        <taxon>Spirochaetia</taxon>
        <taxon>Spirochaetales</taxon>
        <taxon>Borreliaceae</taxon>
        <taxon>Borreliella</taxon>
    </lineage>
</organism>
<dbReference type="EMBL" id="FMTE01000027">
    <property type="protein sequence ID" value="SCW44013.1"/>
    <property type="molecule type" value="Genomic_DNA"/>
</dbReference>
<sequence>MDNKKPKIITIASIKGGVGKSMLSIIFSYILSEANNKVLVVDLDPQNSLTSYFLRYISNIEINNIYYLLKRDQTVDFNEYINPINNNMYVIPSHPILCKFEKEDITYKELMLEFIFDNNLHYYNFDYVIIDTPPSLSSLLFNALNITHKVIIPIQTERWSVESLPILMNEIKEVEMIRKKNIDTSIVENQFMKNRNTYKDIESILQPKYKDLIKGRVHFYNAIKVFINELKEPDNKEIYYQEMKKILNNLL</sequence>
<dbReference type="Proteomes" id="UP000199262">
    <property type="component" value="Unassembled WGS sequence"/>
</dbReference>
<keyword evidence="3" id="KW-1185">Reference proteome</keyword>
<dbReference type="Gene3D" id="3.40.50.300">
    <property type="entry name" value="P-loop containing nucleotide triphosphate hydrolases"/>
    <property type="match status" value="1"/>
</dbReference>
<dbReference type="PANTHER" id="PTHR13696:SF99">
    <property type="entry name" value="COBYRINIC ACID AC-DIAMIDE SYNTHASE"/>
    <property type="match status" value="1"/>
</dbReference>
<dbReference type="SUPFAM" id="SSF52540">
    <property type="entry name" value="P-loop containing nucleoside triphosphate hydrolases"/>
    <property type="match status" value="1"/>
</dbReference>
<dbReference type="RefSeq" id="WP_091973960.1">
    <property type="nucleotide sequence ID" value="NZ_CP179484.1"/>
</dbReference>
<gene>
    <name evidence="2" type="ORF">SAMN02983004_01121</name>
</gene>
<dbReference type="PANTHER" id="PTHR13696">
    <property type="entry name" value="P-LOOP CONTAINING NUCLEOSIDE TRIPHOSPHATE HYDROLASE"/>
    <property type="match status" value="1"/>
</dbReference>
<dbReference type="Pfam" id="PF13614">
    <property type="entry name" value="AAA_31"/>
    <property type="match status" value="1"/>
</dbReference>
<evidence type="ECO:0000259" key="1">
    <source>
        <dbReference type="Pfam" id="PF13614"/>
    </source>
</evidence>
<dbReference type="OrthoDB" id="350304at2"/>
<name>A0A1G4QH83_BORJA</name>
<reference evidence="3" key="1">
    <citation type="submission" date="2016-10" db="EMBL/GenBank/DDBJ databases">
        <authorList>
            <person name="Varghese N."/>
            <person name="Submissions S."/>
        </authorList>
    </citation>
    <scope>NUCLEOTIDE SEQUENCE [LARGE SCALE GENOMIC DNA]</scope>
    <source>
        <strain evidence="3">ATCC 51557</strain>
    </source>
</reference>
<dbReference type="InterPro" id="IPR050678">
    <property type="entry name" value="DNA_Partitioning_ATPase"/>
</dbReference>
<evidence type="ECO:0000313" key="3">
    <source>
        <dbReference type="Proteomes" id="UP000199262"/>
    </source>
</evidence>
<feature type="domain" description="AAA" evidence="1">
    <location>
        <begin position="7"/>
        <end position="182"/>
    </location>
</feature>
<dbReference type="AlphaFoldDB" id="A0A1G4QH83"/>
<dbReference type="InterPro" id="IPR025669">
    <property type="entry name" value="AAA_dom"/>
</dbReference>